<feature type="transmembrane region" description="Helical" evidence="1">
    <location>
        <begin position="50"/>
        <end position="73"/>
    </location>
</feature>
<evidence type="ECO:0000313" key="2">
    <source>
        <dbReference type="EMBL" id="MCO6409897.1"/>
    </source>
</evidence>
<name>A0ABT1CUN1_9HYPH</name>
<organism evidence="2 3">
    <name type="scientific">Hoeflea alexandrii</name>
    <dbReference type="NCBI Taxonomy" id="288436"/>
    <lineage>
        <taxon>Bacteria</taxon>
        <taxon>Pseudomonadati</taxon>
        <taxon>Pseudomonadota</taxon>
        <taxon>Alphaproteobacteria</taxon>
        <taxon>Hyphomicrobiales</taxon>
        <taxon>Rhizobiaceae</taxon>
        <taxon>Hoeflea</taxon>
    </lineage>
</organism>
<dbReference type="EMBL" id="JAAAML010000003">
    <property type="protein sequence ID" value="MCO6409897.1"/>
    <property type="molecule type" value="Genomic_DNA"/>
</dbReference>
<gene>
    <name evidence="2" type="ORF">GTW23_17070</name>
</gene>
<evidence type="ECO:0000256" key="1">
    <source>
        <dbReference type="SAM" id="Phobius"/>
    </source>
</evidence>
<evidence type="ECO:0008006" key="4">
    <source>
        <dbReference type="Google" id="ProtNLM"/>
    </source>
</evidence>
<feature type="transmembrane region" description="Helical" evidence="1">
    <location>
        <begin position="79"/>
        <end position="100"/>
    </location>
</feature>
<keyword evidence="3" id="KW-1185">Reference proteome</keyword>
<dbReference type="RefSeq" id="WP_252916666.1">
    <property type="nucleotide sequence ID" value="NZ_JAAAML010000003.1"/>
</dbReference>
<keyword evidence="1" id="KW-0812">Transmembrane</keyword>
<keyword evidence="1" id="KW-0472">Membrane</keyword>
<protein>
    <recommendedName>
        <fullName evidence="4">Phospho-N-acetylmuramoyl-pentapeptide-transferase</fullName>
    </recommendedName>
</protein>
<feature type="transmembrane region" description="Helical" evidence="1">
    <location>
        <begin position="107"/>
        <end position="125"/>
    </location>
</feature>
<keyword evidence="1" id="KW-1133">Transmembrane helix</keyword>
<reference evidence="2 3" key="1">
    <citation type="submission" date="2020-01" db="EMBL/GenBank/DDBJ databases">
        <title>Genomes of bacteria type strains.</title>
        <authorList>
            <person name="Chen J."/>
            <person name="Zhu S."/>
            <person name="Yang J."/>
        </authorList>
    </citation>
    <scope>NUCLEOTIDE SEQUENCE [LARGE SCALE GENOMIC DNA]</scope>
    <source>
        <strain evidence="2 3">DSM 16655</strain>
    </source>
</reference>
<dbReference type="Proteomes" id="UP001320715">
    <property type="component" value="Unassembled WGS sequence"/>
</dbReference>
<feature type="transmembrane region" description="Helical" evidence="1">
    <location>
        <begin position="6"/>
        <end position="29"/>
    </location>
</feature>
<accession>A0ABT1CUN1</accession>
<proteinExistence type="predicted"/>
<sequence>MLFQWLVVASIAGLVVTSVLHSIGGEIYLLRPLFKHRGNRVLDHHLARMVLRFAWHVTSVTWIVLAVILYVLAFDEPHLQTMILGSVGLSFTAVGIFDLVVSRGRHIGWPPLLLTGLFALAALFYG</sequence>
<comment type="caution">
    <text evidence="2">The sequence shown here is derived from an EMBL/GenBank/DDBJ whole genome shotgun (WGS) entry which is preliminary data.</text>
</comment>
<evidence type="ECO:0000313" key="3">
    <source>
        <dbReference type="Proteomes" id="UP001320715"/>
    </source>
</evidence>